<proteinExistence type="predicted"/>
<evidence type="ECO:0000313" key="3">
    <source>
        <dbReference type="Proteomes" id="UP000324222"/>
    </source>
</evidence>
<organism evidence="2 3">
    <name type="scientific">Portunus trituberculatus</name>
    <name type="common">Swimming crab</name>
    <name type="synonym">Neptunus trituberculatus</name>
    <dbReference type="NCBI Taxonomy" id="210409"/>
    <lineage>
        <taxon>Eukaryota</taxon>
        <taxon>Metazoa</taxon>
        <taxon>Ecdysozoa</taxon>
        <taxon>Arthropoda</taxon>
        <taxon>Crustacea</taxon>
        <taxon>Multicrustacea</taxon>
        <taxon>Malacostraca</taxon>
        <taxon>Eumalacostraca</taxon>
        <taxon>Eucarida</taxon>
        <taxon>Decapoda</taxon>
        <taxon>Pleocyemata</taxon>
        <taxon>Brachyura</taxon>
        <taxon>Eubrachyura</taxon>
        <taxon>Portunoidea</taxon>
        <taxon>Portunidae</taxon>
        <taxon>Portuninae</taxon>
        <taxon>Portunus</taxon>
    </lineage>
</organism>
<accession>A0A5B7DCR5</accession>
<feature type="region of interest" description="Disordered" evidence="1">
    <location>
        <begin position="62"/>
        <end position="89"/>
    </location>
</feature>
<sequence>MEGQSERKSLASAVDAPSTMVTVPLHIEFHVIILGVLNDKKIENTWGLEDIGFGVTRRWRGEMPGNRWEKRSNGGKERRNGRLGKESRG</sequence>
<evidence type="ECO:0000313" key="2">
    <source>
        <dbReference type="EMBL" id="MPC19242.1"/>
    </source>
</evidence>
<reference evidence="2 3" key="1">
    <citation type="submission" date="2019-05" db="EMBL/GenBank/DDBJ databases">
        <title>Another draft genome of Portunus trituberculatus and its Hox gene families provides insights of decapod evolution.</title>
        <authorList>
            <person name="Jeong J.-H."/>
            <person name="Song I."/>
            <person name="Kim S."/>
            <person name="Choi T."/>
            <person name="Kim D."/>
            <person name="Ryu S."/>
            <person name="Kim W."/>
        </authorList>
    </citation>
    <scope>NUCLEOTIDE SEQUENCE [LARGE SCALE GENOMIC DNA]</scope>
    <source>
        <tissue evidence="2">Muscle</tissue>
    </source>
</reference>
<dbReference type="AlphaFoldDB" id="A0A5B7DCR5"/>
<dbReference type="EMBL" id="VSRR010000753">
    <property type="protein sequence ID" value="MPC19242.1"/>
    <property type="molecule type" value="Genomic_DNA"/>
</dbReference>
<comment type="caution">
    <text evidence="2">The sequence shown here is derived from an EMBL/GenBank/DDBJ whole genome shotgun (WGS) entry which is preliminary data.</text>
</comment>
<gene>
    <name evidence="2" type="ORF">E2C01_012154</name>
</gene>
<protein>
    <submittedName>
        <fullName evidence="2">Uncharacterized protein</fullName>
    </submittedName>
</protein>
<dbReference type="Proteomes" id="UP000324222">
    <property type="component" value="Unassembled WGS sequence"/>
</dbReference>
<keyword evidence="3" id="KW-1185">Reference proteome</keyword>
<feature type="compositionally biased region" description="Basic and acidic residues" evidence="1">
    <location>
        <begin position="67"/>
        <end position="89"/>
    </location>
</feature>
<evidence type="ECO:0000256" key="1">
    <source>
        <dbReference type="SAM" id="MobiDB-lite"/>
    </source>
</evidence>
<name>A0A5B7DCR5_PORTR</name>